<dbReference type="InterPro" id="IPR029044">
    <property type="entry name" value="Nucleotide-diphossugar_trans"/>
</dbReference>
<dbReference type="InterPro" id="IPR004835">
    <property type="entry name" value="Chitin_synth"/>
</dbReference>
<dbReference type="PANTHER" id="PTHR22914">
    <property type="entry name" value="CHITIN SYNTHASE"/>
    <property type="match status" value="1"/>
</dbReference>
<evidence type="ECO:0000259" key="9">
    <source>
        <dbReference type="PROSITE" id="PS51154"/>
    </source>
</evidence>
<evidence type="ECO:0000313" key="11">
    <source>
        <dbReference type="Proteomes" id="UP001306508"/>
    </source>
</evidence>
<dbReference type="Pfam" id="PF01644">
    <property type="entry name" value="Chitin_synth_1"/>
    <property type="match status" value="1"/>
</dbReference>
<keyword evidence="3" id="KW-0328">Glycosyltransferase</keyword>
<keyword evidence="4 8" id="KW-0812">Transmembrane</keyword>
<dbReference type="InterPro" id="IPR013616">
    <property type="entry name" value="Chitin_synth_N"/>
</dbReference>
<dbReference type="SMART" id="SM00506">
    <property type="entry name" value="A1pp"/>
    <property type="match status" value="1"/>
</dbReference>
<feature type="domain" description="Macro" evidence="9">
    <location>
        <begin position="974"/>
        <end position="1138"/>
    </location>
</feature>
<evidence type="ECO:0000256" key="1">
    <source>
        <dbReference type="ARBA" id="ARBA00004141"/>
    </source>
</evidence>
<dbReference type="GO" id="GO:0006031">
    <property type="term" value="P:chitin biosynthetic process"/>
    <property type="evidence" value="ECO:0007669"/>
    <property type="project" value="TreeGrafter"/>
</dbReference>
<dbReference type="GO" id="GO:0016020">
    <property type="term" value="C:membrane"/>
    <property type="evidence" value="ECO:0007669"/>
    <property type="project" value="UniProtKB-SubCell"/>
</dbReference>
<sequence length="1138" mass="130219">MTRNPFMVDSSTGSPIRSPVRNGLTRFDTNSSNSTFGNTNSRTNIDDDINYSDNNDSNIFQGLPQSPSKAALRYSPDRRHRTQFYRDSNPSSPINPNRYMTNLNESPRRVNDVIIDFSAESNKSPMIRQYTDDLQKSPIRSPQKSVVVDTLPPVGVMCHNEEEEEDNDDGNNDHIMGSYYPKLPTIPKPNSNNLFGTRNYSQSSKLTASTDSTVARSSFEFGDEKFRKSFDDTDMESTFSDETFKETRFELNHPVRKDYVRRANSESKRRPQASDSDLKKAILKLDNPIPRGLLSTLPRRDSPEFTEMRYTACTVDPDEYLEAGYSLRFAEMNRECQIVVCITMYNEDKFSIARTIHSIMRNVAHLCNRRKSHIWGVNGWKKVSVILVSDGRTKVNQGSLDYLAAIGVYQEDMAKASVNGDPVKAHIFELTTQVSINEKLDYVSENIVPVQFVFCLKEENKKKINSHRWLFNAFCPVLQPNVVILVDVGTRLNDTAIYHLWKAFDNDSNVAGAAGQIVAMKGKYGRKLLNPLIASQNFEYKMSNILDKPIESLFGYITVLPGALSAYRYRALQNHEDGTGPLNSYFLGETQEGRSHDVFTANMYLAEDRILCWELVAKRNAKWVLKYVKEATGDTDVPEDIPEFISQRRRWLNGAMFAALYAQLHFAQIWKTKHSLTRMFFFHIEFFYQFIQMLFSWFSIANFVLTFYYLAGSMNNIIKHGKPLFIFLKYLIFCDLASLFIISMGNRPQGGKHLYITSMIILTFCALYSLICGFVFAARSLKSQYETHDTFVNIIVSILSTYGLYVFSSFMYLDPWHIFTSSVQYFATLPAITCTLQIYAFCNTHDVSWGTKGSTQESKQLSSAIVVQGPDGKQIVQTDWPQEIDKKYMEIKSRLKEVEFKEKVVDEAQKHNDYYRDVRTRIVMVWMLSNLILIMSIIQIYEPEDANNNYLKFVLWSVAGLALFRVIGSMGFLFVKYLRVVTKMGNIKYVKGDILNAGDFPRILLHSCNCNGTWGGGIAYQLALKYPYAEKQYREACDRHVVGLLGKCLLLRTKEDPNLIIGCLFTAAYGGSDQNESYILKYTKMALQDLSSQLNQEKTLEDYQIIMPKINSGIFGVPWENTEQLLEVSPQDFTVYVI</sequence>
<dbReference type="GO" id="GO:0030428">
    <property type="term" value="C:cell septum"/>
    <property type="evidence" value="ECO:0007669"/>
    <property type="project" value="TreeGrafter"/>
</dbReference>
<feature type="transmembrane region" description="Helical" evidence="8">
    <location>
        <begin position="690"/>
        <end position="711"/>
    </location>
</feature>
<feature type="transmembrane region" description="Helical" evidence="8">
    <location>
        <begin position="953"/>
        <end position="975"/>
    </location>
</feature>
<dbReference type="GO" id="GO:0071944">
    <property type="term" value="C:cell periphery"/>
    <property type="evidence" value="ECO:0007669"/>
    <property type="project" value="TreeGrafter"/>
</dbReference>
<name>A0AAN7WPT1_9SACH</name>
<feature type="region of interest" description="Disordered" evidence="7">
    <location>
        <begin position="260"/>
        <end position="280"/>
    </location>
</feature>
<feature type="transmembrane region" description="Helical" evidence="8">
    <location>
        <begin position="922"/>
        <end position="941"/>
    </location>
</feature>
<evidence type="ECO:0000256" key="6">
    <source>
        <dbReference type="ARBA" id="ARBA00023136"/>
    </source>
</evidence>
<reference evidence="11" key="1">
    <citation type="submission" date="2023-07" db="EMBL/GenBank/DDBJ databases">
        <title>A draft genome of Kazachstania heterogenica Y-27499.</title>
        <authorList>
            <person name="Donic C."/>
            <person name="Kralova J.S."/>
            <person name="Fidel L."/>
            <person name="Ben-Dor S."/>
            <person name="Jung S."/>
        </authorList>
    </citation>
    <scope>NUCLEOTIDE SEQUENCE [LARGE SCALE GENOMIC DNA]</scope>
    <source>
        <strain evidence="11">Y27499</strain>
    </source>
</reference>
<dbReference type="EC" id="2.4.1.16" evidence="2"/>
<dbReference type="GO" id="GO:0004100">
    <property type="term" value="F:chitin synthase activity"/>
    <property type="evidence" value="ECO:0007669"/>
    <property type="project" value="UniProtKB-EC"/>
</dbReference>
<dbReference type="AlphaFoldDB" id="A0AAN7WPT1"/>
<feature type="compositionally biased region" description="Polar residues" evidence="7">
    <location>
        <begin position="85"/>
        <end position="103"/>
    </location>
</feature>
<evidence type="ECO:0000256" key="8">
    <source>
        <dbReference type="SAM" id="Phobius"/>
    </source>
</evidence>
<dbReference type="InterPro" id="IPR043472">
    <property type="entry name" value="Macro_dom-like"/>
</dbReference>
<feature type="transmembrane region" description="Helical" evidence="8">
    <location>
        <begin position="723"/>
        <end position="742"/>
    </location>
</feature>
<accession>A0AAN7WPT1</accession>
<dbReference type="PROSITE" id="PS51154">
    <property type="entry name" value="MACRO"/>
    <property type="match status" value="1"/>
</dbReference>
<protein>
    <recommendedName>
        <fullName evidence="2">chitin synthase</fullName>
        <ecNumber evidence="2">2.4.1.16</ecNumber>
    </recommendedName>
</protein>
<feature type="transmembrane region" description="Helical" evidence="8">
    <location>
        <begin position="790"/>
        <end position="813"/>
    </location>
</feature>
<organism evidence="10 11">
    <name type="scientific">Arxiozyma heterogenica</name>
    <dbReference type="NCBI Taxonomy" id="278026"/>
    <lineage>
        <taxon>Eukaryota</taxon>
        <taxon>Fungi</taxon>
        <taxon>Dikarya</taxon>
        <taxon>Ascomycota</taxon>
        <taxon>Saccharomycotina</taxon>
        <taxon>Saccharomycetes</taxon>
        <taxon>Saccharomycetales</taxon>
        <taxon>Saccharomycetaceae</taxon>
        <taxon>Arxiozyma</taxon>
    </lineage>
</organism>
<dbReference type="SUPFAM" id="SSF53448">
    <property type="entry name" value="Nucleotide-diphospho-sugar transferases"/>
    <property type="match status" value="1"/>
</dbReference>
<feature type="transmembrane region" description="Helical" evidence="8">
    <location>
        <begin position="825"/>
        <end position="842"/>
    </location>
</feature>
<keyword evidence="3" id="KW-0808">Transferase</keyword>
<dbReference type="InterPro" id="IPR002589">
    <property type="entry name" value="Macro_dom"/>
</dbReference>
<feature type="region of interest" description="Disordered" evidence="7">
    <location>
        <begin position="82"/>
        <end position="103"/>
    </location>
</feature>
<dbReference type="Pfam" id="PF08407">
    <property type="entry name" value="Chitin_synth_1N"/>
    <property type="match status" value="1"/>
</dbReference>
<proteinExistence type="predicted"/>
<comment type="subcellular location">
    <subcellularLocation>
        <location evidence="1">Membrane</location>
        <topology evidence="1">Multi-pass membrane protein</topology>
    </subcellularLocation>
</comment>
<evidence type="ECO:0000256" key="5">
    <source>
        <dbReference type="ARBA" id="ARBA00022989"/>
    </source>
</evidence>
<dbReference type="Pfam" id="PF01661">
    <property type="entry name" value="Macro"/>
    <property type="match status" value="1"/>
</dbReference>
<feature type="compositionally biased region" description="Polar residues" evidence="7">
    <location>
        <begin position="1"/>
        <end position="15"/>
    </location>
</feature>
<dbReference type="CDD" id="cd04190">
    <property type="entry name" value="Chitin_synth_C"/>
    <property type="match status" value="1"/>
</dbReference>
<feature type="compositionally biased region" description="Basic and acidic residues" evidence="7">
    <location>
        <begin position="260"/>
        <end position="269"/>
    </location>
</feature>
<evidence type="ECO:0000256" key="2">
    <source>
        <dbReference type="ARBA" id="ARBA00012543"/>
    </source>
</evidence>
<evidence type="ECO:0000313" key="10">
    <source>
        <dbReference type="EMBL" id="KAK5780822.1"/>
    </source>
</evidence>
<feature type="compositionally biased region" description="Low complexity" evidence="7">
    <location>
        <begin position="29"/>
        <end position="43"/>
    </location>
</feature>
<keyword evidence="6 8" id="KW-0472">Membrane</keyword>
<evidence type="ECO:0000256" key="4">
    <source>
        <dbReference type="ARBA" id="ARBA00022692"/>
    </source>
</evidence>
<dbReference type="PANTHER" id="PTHR22914:SF38">
    <property type="entry name" value="CHITIN SYNTHASE 2"/>
    <property type="match status" value="1"/>
</dbReference>
<dbReference type="EMBL" id="JAWIZZ010000040">
    <property type="protein sequence ID" value="KAK5780822.1"/>
    <property type="molecule type" value="Genomic_DNA"/>
</dbReference>
<dbReference type="Gene3D" id="3.40.220.10">
    <property type="entry name" value="Leucine Aminopeptidase, subunit E, domain 1"/>
    <property type="match status" value="1"/>
</dbReference>
<dbReference type="CDD" id="cd02901">
    <property type="entry name" value="Macro_Poa1p-like"/>
    <property type="match status" value="1"/>
</dbReference>
<dbReference type="SUPFAM" id="SSF52949">
    <property type="entry name" value="Macro domain-like"/>
    <property type="match status" value="1"/>
</dbReference>
<keyword evidence="5 8" id="KW-1133">Transmembrane helix</keyword>
<comment type="caution">
    <text evidence="10">The sequence shown here is derived from an EMBL/GenBank/DDBJ whole genome shotgun (WGS) entry which is preliminary data.</text>
</comment>
<feature type="region of interest" description="Disordered" evidence="7">
    <location>
        <begin position="1"/>
        <end position="44"/>
    </location>
</feature>
<evidence type="ECO:0000256" key="7">
    <source>
        <dbReference type="SAM" id="MobiDB-lite"/>
    </source>
</evidence>
<evidence type="ECO:0000256" key="3">
    <source>
        <dbReference type="ARBA" id="ARBA00022676"/>
    </source>
</evidence>
<keyword evidence="11" id="KW-1185">Reference proteome</keyword>
<dbReference type="Proteomes" id="UP001306508">
    <property type="component" value="Unassembled WGS sequence"/>
</dbReference>
<feature type="transmembrane region" description="Helical" evidence="8">
    <location>
        <begin position="754"/>
        <end position="778"/>
    </location>
</feature>
<gene>
    <name evidence="10" type="ORF">RI543_001947</name>
</gene>